<dbReference type="PROSITE" id="PS00109">
    <property type="entry name" value="PROTEIN_KINASE_TYR"/>
    <property type="match status" value="1"/>
</dbReference>
<feature type="non-terminal residue" evidence="2">
    <location>
        <position position="238"/>
    </location>
</feature>
<evidence type="ECO:0000259" key="1">
    <source>
        <dbReference type="PROSITE" id="PS50011"/>
    </source>
</evidence>
<dbReference type="GO" id="GO:0005524">
    <property type="term" value="F:ATP binding"/>
    <property type="evidence" value="ECO:0007669"/>
    <property type="project" value="InterPro"/>
</dbReference>
<feature type="domain" description="Protein kinase" evidence="1">
    <location>
        <begin position="1"/>
        <end position="233"/>
    </location>
</feature>
<dbReference type="PROSITE" id="PS50011">
    <property type="entry name" value="PROTEIN_KINASE_DOM"/>
    <property type="match status" value="1"/>
</dbReference>
<keyword evidence="3" id="KW-1185">Reference proteome</keyword>
<name>A0A0C9TU71_PAXIN</name>
<dbReference type="GO" id="GO:0004674">
    <property type="term" value="F:protein serine/threonine kinase activity"/>
    <property type="evidence" value="ECO:0007669"/>
    <property type="project" value="TreeGrafter"/>
</dbReference>
<proteinExistence type="predicted"/>
<dbReference type="InterPro" id="IPR001245">
    <property type="entry name" value="Ser-Thr/Tyr_kinase_cat_dom"/>
</dbReference>
<dbReference type="OrthoDB" id="346907at2759"/>
<dbReference type="PANTHER" id="PTHR44329">
    <property type="entry name" value="SERINE/THREONINE-PROTEIN KINASE TNNI3K-RELATED"/>
    <property type="match status" value="1"/>
</dbReference>
<reference evidence="2 3" key="1">
    <citation type="submission" date="2014-06" db="EMBL/GenBank/DDBJ databases">
        <authorList>
            <consortium name="DOE Joint Genome Institute"/>
            <person name="Kuo A."/>
            <person name="Kohler A."/>
            <person name="Nagy L.G."/>
            <person name="Floudas D."/>
            <person name="Copeland A."/>
            <person name="Barry K.W."/>
            <person name="Cichocki N."/>
            <person name="Veneault-Fourrey C."/>
            <person name="LaButti K."/>
            <person name="Lindquist E.A."/>
            <person name="Lipzen A."/>
            <person name="Lundell T."/>
            <person name="Morin E."/>
            <person name="Murat C."/>
            <person name="Sun H."/>
            <person name="Tunlid A."/>
            <person name="Henrissat B."/>
            <person name="Grigoriev I.V."/>
            <person name="Hibbett D.S."/>
            <person name="Martin F."/>
            <person name="Nordberg H.P."/>
            <person name="Cantor M.N."/>
            <person name="Hua S.X."/>
        </authorList>
    </citation>
    <scope>NUCLEOTIDE SEQUENCE [LARGE SCALE GENOMIC DNA]</scope>
    <source>
        <strain evidence="2 3">ATCC 200175</strain>
    </source>
</reference>
<dbReference type="SUPFAM" id="SSF56112">
    <property type="entry name" value="Protein kinase-like (PK-like)"/>
    <property type="match status" value="1"/>
</dbReference>
<dbReference type="Proteomes" id="UP000053647">
    <property type="component" value="Unassembled WGS sequence"/>
</dbReference>
<dbReference type="PIRSF" id="PIRSF000654">
    <property type="entry name" value="Integrin-linked_kinase"/>
    <property type="match status" value="1"/>
</dbReference>
<dbReference type="InterPro" id="IPR008266">
    <property type="entry name" value="Tyr_kinase_AS"/>
</dbReference>
<evidence type="ECO:0000313" key="3">
    <source>
        <dbReference type="Proteomes" id="UP000053647"/>
    </source>
</evidence>
<dbReference type="InterPro" id="IPR011009">
    <property type="entry name" value="Kinase-like_dom_sf"/>
</dbReference>
<organism evidence="2 3">
    <name type="scientific">Paxillus involutus ATCC 200175</name>
    <dbReference type="NCBI Taxonomy" id="664439"/>
    <lineage>
        <taxon>Eukaryota</taxon>
        <taxon>Fungi</taxon>
        <taxon>Dikarya</taxon>
        <taxon>Basidiomycota</taxon>
        <taxon>Agaricomycotina</taxon>
        <taxon>Agaricomycetes</taxon>
        <taxon>Agaricomycetidae</taxon>
        <taxon>Boletales</taxon>
        <taxon>Paxilineae</taxon>
        <taxon>Paxillaceae</taxon>
        <taxon>Paxillus</taxon>
    </lineage>
</organism>
<dbReference type="EMBL" id="KN819381">
    <property type="protein sequence ID" value="KIJ11357.1"/>
    <property type="molecule type" value="Genomic_DNA"/>
</dbReference>
<accession>A0A0C9TU71</accession>
<dbReference type="InterPro" id="IPR000719">
    <property type="entry name" value="Prot_kinase_dom"/>
</dbReference>
<dbReference type="AlphaFoldDB" id="A0A0C9TU71"/>
<dbReference type="Gene3D" id="1.10.510.10">
    <property type="entry name" value="Transferase(Phosphotransferase) domain 1"/>
    <property type="match status" value="1"/>
</dbReference>
<dbReference type="InterPro" id="IPR051681">
    <property type="entry name" value="Ser/Thr_Kinases-Pseudokinases"/>
</dbReference>
<dbReference type="Pfam" id="PF07714">
    <property type="entry name" value="PK_Tyr_Ser-Thr"/>
    <property type="match status" value="1"/>
</dbReference>
<evidence type="ECO:0000313" key="2">
    <source>
        <dbReference type="EMBL" id="KIJ11357.1"/>
    </source>
</evidence>
<dbReference type="PANTHER" id="PTHR44329:SF214">
    <property type="entry name" value="PROTEIN KINASE DOMAIN-CONTAINING PROTEIN"/>
    <property type="match status" value="1"/>
</dbReference>
<dbReference type="HOGENOM" id="CLU_000288_7_18_1"/>
<gene>
    <name evidence="2" type="ORF">PAXINDRAFT_84633</name>
</gene>
<protein>
    <recommendedName>
        <fullName evidence="1">Protein kinase domain-containing protein</fullName>
    </recommendedName>
</protein>
<reference evidence="3" key="2">
    <citation type="submission" date="2015-01" db="EMBL/GenBank/DDBJ databases">
        <title>Evolutionary Origins and Diversification of the Mycorrhizal Mutualists.</title>
        <authorList>
            <consortium name="DOE Joint Genome Institute"/>
            <consortium name="Mycorrhizal Genomics Consortium"/>
            <person name="Kohler A."/>
            <person name="Kuo A."/>
            <person name="Nagy L.G."/>
            <person name="Floudas D."/>
            <person name="Copeland A."/>
            <person name="Barry K.W."/>
            <person name="Cichocki N."/>
            <person name="Veneault-Fourrey C."/>
            <person name="LaButti K."/>
            <person name="Lindquist E.A."/>
            <person name="Lipzen A."/>
            <person name="Lundell T."/>
            <person name="Morin E."/>
            <person name="Murat C."/>
            <person name="Riley R."/>
            <person name="Ohm R."/>
            <person name="Sun H."/>
            <person name="Tunlid A."/>
            <person name="Henrissat B."/>
            <person name="Grigoriev I.V."/>
            <person name="Hibbett D.S."/>
            <person name="Martin F."/>
        </authorList>
    </citation>
    <scope>NUCLEOTIDE SEQUENCE [LARGE SCALE GENOMIC DNA]</scope>
    <source>
        <strain evidence="3">ATCC 200175</strain>
    </source>
</reference>
<sequence>EIRTWLNLDHKNILPLFGTTTNFGQFPAMVSPWLENGALTSYLERRDDNLKTAERLALVGDVAAGLQYCKLHSRFIVHGDLSGGNVLIHADGRACISDFGLSTLLTEVGGSTFATSRQAEGTVRWTAPELLDPRVPHGELNPPLIVPTPHSDVYSFGRIMLQVLTGKVPYHYYPRDMQVLYAISQGMTPQRPSQAQVTDRQWAFMQRCWIPINAGGSRPGDEEIVEFARRELIEIEKV</sequence>